<proteinExistence type="predicted"/>
<dbReference type="Proteomes" id="UP000266841">
    <property type="component" value="Unassembled WGS sequence"/>
</dbReference>
<dbReference type="EMBL" id="AGNL01041390">
    <property type="protein sequence ID" value="EJK51590.1"/>
    <property type="molecule type" value="Genomic_DNA"/>
</dbReference>
<feature type="non-terminal residue" evidence="1">
    <location>
        <position position="1"/>
    </location>
</feature>
<evidence type="ECO:0000313" key="2">
    <source>
        <dbReference type="Proteomes" id="UP000266841"/>
    </source>
</evidence>
<evidence type="ECO:0000313" key="1">
    <source>
        <dbReference type="EMBL" id="EJK51590.1"/>
    </source>
</evidence>
<name>K0REF1_THAOC</name>
<organism evidence="1 2">
    <name type="scientific">Thalassiosira oceanica</name>
    <name type="common">Marine diatom</name>
    <dbReference type="NCBI Taxonomy" id="159749"/>
    <lineage>
        <taxon>Eukaryota</taxon>
        <taxon>Sar</taxon>
        <taxon>Stramenopiles</taxon>
        <taxon>Ochrophyta</taxon>
        <taxon>Bacillariophyta</taxon>
        <taxon>Coscinodiscophyceae</taxon>
        <taxon>Thalassiosirophycidae</taxon>
        <taxon>Thalassiosirales</taxon>
        <taxon>Thalassiosiraceae</taxon>
        <taxon>Thalassiosira</taxon>
    </lineage>
</organism>
<sequence length="40" mass="4538">AQIIEDGTVGNEFNADRIFLDPDYWTYPVTGEVDIDDGFE</sequence>
<protein>
    <submittedName>
        <fullName evidence="1">Uncharacterized protein</fullName>
    </submittedName>
</protein>
<keyword evidence="2" id="KW-1185">Reference proteome</keyword>
<dbReference type="AlphaFoldDB" id="K0REF1"/>
<reference evidence="1 2" key="1">
    <citation type="journal article" date="2012" name="Genome Biol.">
        <title>Genome and low-iron response of an oceanic diatom adapted to chronic iron limitation.</title>
        <authorList>
            <person name="Lommer M."/>
            <person name="Specht M."/>
            <person name="Roy A.S."/>
            <person name="Kraemer L."/>
            <person name="Andreson R."/>
            <person name="Gutowska M.A."/>
            <person name="Wolf J."/>
            <person name="Bergner S.V."/>
            <person name="Schilhabel M.B."/>
            <person name="Klostermeier U.C."/>
            <person name="Beiko R.G."/>
            <person name="Rosenstiel P."/>
            <person name="Hippler M."/>
            <person name="Laroche J."/>
        </authorList>
    </citation>
    <scope>NUCLEOTIDE SEQUENCE [LARGE SCALE GENOMIC DNA]</scope>
    <source>
        <strain evidence="1 2">CCMP1005</strain>
    </source>
</reference>
<dbReference type="OrthoDB" id="55846at2759"/>
<accession>K0REF1</accession>
<gene>
    <name evidence="1" type="ORF">THAOC_29222</name>
</gene>
<comment type="caution">
    <text evidence="1">The sequence shown here is derived from an EMBL/GenBank/DDBJ whole genome shotgun (WGS) entry which is preliminary data.</text>
</comment>